<dbReference type="SUPFAM" id="SSF56059">
    <property type="entry name" value="Glutathione synthetase ATP-binding domain-like"/>
    <property type="match status" value="1"/>
</dbReference>
<dbReference type="PROSITE" id="PS50979">
    <property type="entry name" value="BC"/>
    <property type="match status" value="1"/>
</dbReference>
<dbReference type="InterPro" id="IPR050856">
    <property type="entry name" value="Biotin_carboxylase_complex"/>
</dbReference>
<evidence type="ECO:0000313" key="11">
    <source>
        <dbReference type="Proteomes" id="UP001300763"/>
    </source>
</evidence>
<dbReference type="PROSITE" id="PS00866">
    <property type="entry name" value="CPSASE_1"/>
    <property type="match status" value="1"/>
</dbReference>
<feature type="domain" description="ATP-grasp" evidence="8">
    <location>
        <begin position="120"/>
        <end position="347"/>
    </location>
</feature>
<proteinExistence type="predicted"/>
<dbReference type="CDD" id="cd06850">
    <property type="entry name" value="biotinyl_domain"/>
    <property type="match status" value="1"/>
</dbReference>
<evidence type="ECO:0000256" key="5">
    <source>
        <dbReference type="ARBA" id="ARBA00023267"/>
    </source>
</evidence>
<dbReference type="RefSeq" id="WP_274200351.1">
    <property type="nucleotide sequence ID" value="NZ_JAQZAO010000004.1"/>
</dbReference>
<keyword evidence="4 6" id="KW-0067">ATP-binding</keyword>
<dbReference type="InterPro" id="IPR011053">
    <property type="entry name" value="Single_hybrid_motif"/>
</dbReference>
<comment type="cofactor">
    <cofactor evidence="1">
        <name>biotin</name>
        <dbReference type="ChEBI" id="CHEBI:57586"/>
    </cofactor>
</comment>
<evidence type="ECO:0000259" key="7">
    <source>
        <dbReference type="PROSITE" id="PS50968"/>
    </source>
</evidence>
<dbReference type="PANTHER" id="PTHR18866">
    <property type="entry name" value="CARBOXYLASE:PYRUVATE/ACETYL-COA/PROPIONYL-COA CARBOXYLASE"/>
    <property type="match status" value="1"/>
</dbReference>
<evidence type="ECO:0000256" key="3">
    <source>
        <dbReference type="ARBA" id="ARBA00022741"/>
    </source>
</evidence>
<dbReference type="Pfam" id="PF02785">
    <property type="entry name" value="Biotin_carb_C"/>
    <property type="match status" value="1"/>
</dbReference>
<dbReference type="InterPro" id="IPR000089">
    <property type="entry name" value="Biotin_lipoyl"/>
</dbReference>
<dbReference type="SUPFAM" id="SSF52440">
    <property type="entry name" value="PreATP-grasp domain"/>
    <property type="match status" value="1"/>
</dbReference>
<dbReference type="PROSITE" id="PS50975">
    <property type="entry name" value="ATP_GRASP"/>
    <property type="match status" value="1"/>
</dbReference>
<dbReference type="SMART" id="SM00878">
    <property type="entry name" value="Biotin_carb_C"/>
    <property type="match status" value="1"/>
</dbReference>
<dbReference type="InterPro" id="IPR011054">
    <property type="entry name" value="Rudment_hybrid_motif"/>
</dbReference>
<dbReference type="InterPro" id="IPR005482">
    <property type="entry name" value="Biotin_COase_C"/>
</dbReference>
<dbReference type="InterPro" id="IPR005479">
    <property type="entry name" value="CPAse_ATP-bd"/>
</dbReference>
<evidence type="ECO:0000256" key="6">
    <source>
        <dbReference type="PROSITE-ProRule" id="PRU00409"/>
    </source>
</evidence>
<reference evidence="10 11" key="1">
    <citation type="submission" date="2023-02" db="EMBL/GenBank/DDBJ databases">
        <title>Genome sequencing required for Actinomycetospora new species description.</title>
        <authorList>
            <person name="Saimee Y."/>
            <person name="Duangmal K."/>
        </authorList>
    </citation>
    <scope>NUCLEOTIDE SEQUENCE [LARGE SCALE GENOMIC DNA]</scope>
    <source>
        <strain evidence="10 11">DW7H6</strain>
    </source>
</reference>
<dbReference type="SUPFAM" id="SSF51246">
    <property type="entry name" value="Rudiment single hybrid motif"/>
    <property type="match status" value="1"/>
</dbReference>
<organism evidence="10 11">
    <name type="scientific">Actinomycetospora lemnae</name>
    <dbReference type="NCBI Taxonomy" id="3019891"/>
    <lineage>
        <taxon>Bacteria</taxon>
        <taxon>Bacillati</taxon>
        <taxon>Actinomycetota</taxon>
        <taxon>Actinomycetes</taxon>
        <taxon>Pseudonocardiales</taxon>
        <taxon>Pseudonocardiaceae</taxon>
        <taxon>Actinomycetospora</taxon>
    </lineage>
</organism>
<dbReference type="InterPro" id="IPR016185">
    <property type="entry name" value="PreATP-grasp_dom_sf"/>
</dbReference>
<dbReference type="Proteomes" id="UP001300763">
    <property type="component" value="Unassembled WGS sequence"/>
</dbReference>
<name>A0ABT5SSJ7_9PSEU</name>
<dbReference type="PROSITE" id="PS50968">
    <property type="entry name" value="BIOTINYL_LIPOYL"/>
    <property type="match status" value="1"/>
</dbReference>
<dbReference type="PROSITE" id="PS00867">
    <property type="entry name" value="CPSASE_2"/>
    <property type="match status" value="1"/>
</dbReference>
<dbReference type="Gene3D" id="3.30.470.20">
    <property type="entry name" value="ATP-grasp fold, B domain"/>
    <property type="match status" value="1"/>
</dbReference>
<dbReference type="InterPro" id="IPR005481">
    <property type="entry name" value="BC-like_N"/>
</dbReference>
<feature type="domain" description="Biotin carboxylation" evidence="9">
    <location>
        <begin position="1"/>
        <end position="474"/>
    </location>
</feature>
<evidence type="ECO:0000259" key="8">
    <source>
        <dbReference type="PROSITE" id="PS50975"/>
    </source>
</evidence>
<protein>
    <submittedName>
        <fullName evidence="10">Biotin carboxylase N-terminal domain-containing protein</fullName>
    </submittedName>
</protein>
<dbReference type="InterPro" id="IPR011761">
    <property type="entry name" value="ATP-grasp"/>
</dbReference>
<evidence type="ECO:0000256" key="1">
    <source>
        <dbReference type="ARBA" id="ARBA00001953"/>
    </source>
</evidence>
<evidence type="ECO:0000256" key="2">
    <source>
        <dbReference type="ARBA" id="ARBA00022598"/>
    </source>
</evidence>
<keyword evidence="3 6" id="KW-0547">Nucleotide-binding</keyword>
<feature type="domain" description="Lipoyl-binding" evidence="7">
    <location>
        <begin position="590"/>
        <end position="676"/>
    </location>
</feature>
<dbReference type="Pfam" id="PF02786">
    <property type="entry name" value="CPSase_L_D2"/>
    <property type="match status" value="2"/>
</dbReference>
<evidence type="ECO:0000256" key="4">
    <source>
        <dbReference type="ARBA" id="ARBA00022840"/>
    </source>
</evidence>
<dbReference type="Gene3D" id="2.40.50.100">
    <property type="match status" value="1"/>
</dbReference>
<dbReference type="EMBL" id="JAQZAO010000004">
    <property type="protein sequence ID" value="MDD7965813.1"/>
    <property type="molecule type" value="Genomic_DNA"/>
</dbReference>
<dbReference type="SUPFAM" id="SSF51230">
    <property type="entry name" value="Single hybrid motif"/>
    <property type="match status" value="1"/>
</dbReference>
<dbReference type="Pfam" id="PF00289">
    <property type="entry name" value="Biotin_carb_N"/>
    <property type="match status" value="1"/>
</dbReference>
<evidence type="ECO:0000259" key="9">
    <source>
        <dbReference type="PROSITE" id="PS50979"/>
    </source>
</evidence>
<dbReference type="Pfam" id="PF00364">
    <property type="entry name" value="Biotin_lipoyl"/>
    <property type="match status" value="1"/>
</dbReference>
<keyword evidence="5" id="KW-0092">Biotin</keyword>
<dbReference type="InterPro" id="IPR011764">
    <property type="entry name" value="Biotin_carboxylation_dom"/>
</dbReference>
<keyword evidence="11" id="KW-1185">Reference proteome</keyword>
<dbReference type="PANTHER" id="PTHR18866:SF126">
    <property type="entry name" value="BIOTIN CARBOXYLASE"/>
    <property type="match status" value="1"/>
</dbReference>
<accession>A0ABT5SSJ7</accession>
<gene>
    <name evidence="10" type="ORF">PGB27_10695</name>
</gene>
<comment type="caution">
    <text evidence="10">The sequence shown here is derived from an EMBL/GenBank/DDBJ whole genome shotgun (WGS) entry which is preliminary data.</text>
</comment>
<evidence type="ECO:0000313" key="10">
    <source>
        <dbReference type="EMBL" id="MDD7965813.1"/>
    </source>
</evidence>
<keyword evidence="2" id="KW-0436">Ligase</keyword>
<sequence>MISTLLVANRGEIARRVIRAARSLGVRTVAVFSEPDADAPHVVEADRAVALRGSTSTETYLDAEQVLAAARATGADAVHPGYGFLSENAAFARRCIDAGLTWVGPDPASIEAMGVKHTAKALAREAGVPTLPDALLATDDPDDWARAAEGVGFPLLVKASAGGGGSGMREVRSPDALADAVRSARAEAARSFGDDTVFLERLLDAPRHVEIQVLGDAHGHVVHLGERECSIQRRHQKVVEEAPSPVVTPELRERMGATAVALAEKLGYVGAGTVEFLLEDADLPASDAGSVDASGAAAPLRSVPPAATPTQASFFFLEMNTRLQVEHPVTEEVYGVDLVALQLAIADGEPLPFAQDELVPRGHAIEVRLYAEDPAAGDRPSPGTLHRYRHDDALRWEDALGASGEVSAFYDPMIAKVVAHAPTRTAAARRLAAGLAHAEIHGPATNRDLLVAVLRDPGFLAGATRTDFLDRHADLRTPAPATPRVVHLAAAIATTSAARRAHDPLATLAPPGWRTLRGAPRPRLTWEGPDGPVDVAHRLTADALELADHTLGLRDLTPHGVRVTHDGVAYRCRVAHHDGTAYVDDGEGHSAWREVPRLPAADAAAGGAGPVSEVPGTVVEVLVREGEHVVAGQKLVVLEAMKMEHPALAATDGVVETVHVAVGQYVEAHATLVTLGAAE</sequence>